<organism evidence="2 3">
    <name type="scientific">Extremus antarcticus</name>
    <dbReference type="NCBI Taxonomy" id="702011"/>
    <lineage>
        <taxon>Eukaryota</taxon>
        <taxon>Fungi</taxon>
        <taxon>Dikarya</taxon>
        <taxon>Ascomycota</taxon>
        <taxon>Pezizomycotina</taxon>
        <taxon>Dothideomycetes</taxon>
        <taxon>Dothideomycetidae</taxon>
        <taxon>Mycosphaerellales</taxon>
        <taxon>Extremaceae</taxon>
        <taxon>Extremus</taxon>
    </lineage>
</organism>
<evidence type="ECO:0000256" key="1">
    <source>
        <dbReference type="SAM" id="SignalP"/>
    </source>
</evidence>
<sequence>MCTTLSLLWLCTVANGAHPGGPVSSLPPSVPSVYTTPALYLNLTVKAIDFLRNLSTGGVQLLGSVVEGHLTSEPGFEIQFSGAVKAAADYLTLDPDGVTARGAFVGEIVPDDGDVPFLLRIGGINQLSPQAAAIFTFPTAEGRAVPYGYSYSSRLSFR</sequence>
<comment type="caution">
    <text evidence="2">The sequence shown here is derived from an EMBL/GenBank/DDBJ whole genome shotgun (WGS) entry which is preliminary data.</text>
</comment>
<feature type="signal peptide" evidence="1">
    <location>
        <begin position="1"/>
        <end position="16"/>
    </location>
</feature>
<keyword evidence="1" id="KW-0732">Signal</keyword>
<evidence type="ECO:0000313" key="3">
    <source>
        <dbReference type="Proteomes" id="UP001271007"/>
    </source>
</evidence>
<accession>A0AAJ0D686</accession>
<gene>
    <name evidence="2" type="ORF">LTR09_011543</name>
</gene>
<evidence type="ECO:0000313" key="2">
    <source>
        <dbReference type="EMBL" id="KAK3047029.1"/>
    </source>
</evidence>
<dbReference type="EMBL" id="JAWDJX010000070">
    <property type="protein sequence ID" value="KAK3047029.1"/>
    <property type="molecule type" value="Genomic_DNA"/>
</dbReference>
<feature type="chain" id="PRO_5042522993" evidence="1">
    <location>
        <begin position="17"/>
        <end position="158"/>
    </location>
</feature>
<dbReference type="AlphaFoldDB" id="A0AAJ0D686"/>
<protein>
    <submittedName>
        <fullName evidence="2">Uncharacterized protein</fullName>
    </submittedName>
</protein>
<keyword evidence="3" id="KW-1185">Reference proteome</keyword>
<dbReference type="Proteomes" id="UP001271007">
    <property type="component" value="Unassembled WGS sequence"/>
</dbReference>
<name>A0AAJ0D686_9PEZI</name>
<proteinExistence type="predicted"/>
<reference evidence="2" key="1">
    <citation type="submission" date="2023-04" db="EMBL/GenBank/DDBJ databases">
        <title>Black Yeasts Isolated from many extreme environments.</title>
        <authorList>
            <person name="Coleine C."/>
            <person name="Stajich J.E."/>
            <person name="Selbmann L."/>
        </authorList>
    </citation>
    <scope>NUCLEOTIDE SEQUENCE</scope>
    <source>
        <strain evidence="2">CCFEE 5312</strain>
    </source>
</reference>